<comment type="pathway">
    <text evidence="2">Carbohydrate biosynthesis; gluconeogenesis.</text>
</comment>
<keyword evidence="4 11" id="KW-0312">Gluconeogenesis</keyword>
<dbReference type="PANTHER" id="PTHR30182:SF1">
    <property type="entry name" value="L-SERINE DEHYDRATASE 1"/>
    <property type="match status" value="1"/>
</dbReference>
<dbReference type="AlphaFoldDB" id="A0A1T4P7L6"/>
<evidence type="ECO:0000259" key="12">
    <source>
        <dbReference type="Pfam" id="PF03313"/>
    </source>
</evidence>
<dbReference type="PANTHER" id="PTHR30182">
    <property type="entry name" value="L-SERINE DEHYDRATASE"/>
    <property type="match status" value="1"/>
</dbReference>
<evidence type="ECO:0000313" key="14">
    <source>
        <dbReference type="Proteomes" id="UP000196365"/>
    </source>
</evidence>
<dbReference type="InterPro" id="IPR004642">
    <property type="entry name" value="Ser_deHydtase_asu"/>
</dbReference>
<evidence type="ECO:0000313" key="13">
    <source>
        <dbReference type="EMBL" id="SJZ87580.1"/>
    </source>
</evidence>
<gene>
    <name evidence="13" type="ORF">SAMN02745973_01962</name>
</gene>
<evidence type="ECO:0000256" key="11">
    <source>
        <dbReference type="RuleBase" id="RU366059"/>
    </source>
</evidence>
<dbReference type="InterPro" id="IPR036148">
    <property type="entry name" value="MmgE/PrpD_sf"/>
</dbReference>
<dbReference type="EMBL" id="FUWV01000015">
    <property type="protein sequence ID" value="SJZ87580.1"/>
    <property type="molecule type" value="Genomic_DNA"/>
</dbReference>
<evidence type="ECO:0000256" key="7">
    <source>
        <dbReference type="ARBA" id="ARBA00023004"/>
    </source>
</evidence>
<keyword evidence="5 11" id="KW-0004">4Fe-4S</keyword>
<dbReference type="OrthoDB" id="9805537at2"/>
<dbReference type="EC" id="4.3.1.17" evidence="11"/>
<dbReference type="GO" id="GO:0006094">
    <property type="term" value="P:gluconeogenesis"/>
    <property type="evidence" value="ECO:0007669"/>
    <property type="project" value="UniProtKB-KW"/>
</dbReference>
<keyword evidence="14" id="KW-1185">Reference proteome</keyword>
<evidence type="ECO:0000256" key="2">
    <source>
        <dbReference type="ARBA" id="ARBA00004742"/>
    </source>
</evidence>
<dbReference type="InterPro" id="IPR051318">
    <property type="entry name" value="Fe-S_L-Ser"/>
</dbReference>
<name>A0A1T4P7L6_9FIRM</name>
<comment type="similarity">
    <text evidence="3 11">Belongs to the iron-sulfur dependent L-serine dehydratase family.</text>
</comment>
<evidence type="ECO:0000256" key="10">
    <source>
        <dbReference type="ARBA" id="ARBA00049406"/>
    </source>
</evidence>
<organism evidence="13 14">
    <name type="scientific">Garciella nitratireducens DSM 15102</name>
    <dbReference type="NCBI Taxonomy" id="1121911"/>
    <lineage>
        <taxon>Bacteria</taxon>
        <taxon>Bacillati</taxon>
        <taxon>Bacillota</taxon>
        <taxon>Clostridia</taxon>
        <taxon>Eubacteriales</taxon>
        <taxon>Eubacteriaceae</taxon>
        <taxon>Garciella</taxon>
    </lineage>
</organism>
<dbReference type="Pfam" id="PF03313">
    <property type="entry name" value="SDH_alpha"/>
    <property type="match status" value="1"/>
</dbReference>
<comment type="catalytic activity">
    <reaction evidence="10 11">
        <text>L-serine = pyruvate + NH4(+)</text>
        <dbReference type="Rhea" id="RHEA:19169"/>
        <dbReference type="ChEBI" id="CHEBI:15361"/>
        <dbReference type="ChEBI" id="CHEBI:28938"/>
        <dbReference type="ChEBI" id="CHEBI:33384"/>
        <dbReference type="EC" id="4.3.1.17"/>
    </reaction>
</comment>
<dbReference type="SUPFAM" id="SSF103378">
    <property type="entry name" value="2-methylcitrate dehydratase PrpD"/>
    <property type="match status" value="1"/>
</dbReference>
<dbReference type="GO" id="GO:0003941">
    <property type="term" value="F:L-serine ammonia-lyase activity"/>
    <property type="evidence" value="ECO:0007669"/>
    <property type="project" value="UniProtKB-UniRule"/>
</dbReference>
<feature type="domain" description="Serine dehydratase-like alpha subunit" evidence="12">
    <location>
        <begin position="15"/>
        <end position="275"/>
    </location>
</feature>
<keyword evidence="9 11" id="KW-0456">Lyase</keyword>
<evidence type="ECO:0000256" key="5">
    <source>
        <dbReference type="ARBA" id="ARBA00022485"/>
    </source>
</evidence>
<protein>
    <recommendedName>
        <fullName evidence="11">L-serine dehydratase</fullName>
        <ecNumber evidence="11">4.3.1.17</ecNumber>
    </recommendedName>
</protein>
<evidence type="ECO:0000256" key="6">
    <source>
        <dbReference type="ARBA" id="ARBA00022723"/>
    </source>
</evidence>
<evidence type="ECO:0000256" key="4">
    <source>
        <dbReference type="ARBA" id="ARBA00022432"/>
    </source>
</evidence>
<sequence length="292" mass="30601">MYHSAKQLLELCEQQKKTIYQVVIEEECKTSGFTPEKIYSQMKEVLEVMEKSSQDGLNKKISSLSGMIGGDAKRVYEYQKKTKTLLGAIPNQAMAMAFSTSEINASMGKIVAAPTAGASGILPAVLMSLKEHLRLKEEDLIHALLVAVGIGQIIGQNATFAGAEGGCQVECGSAASMAAAAAVFAAGGNNEQILHGASIALINIMGLVCDPIAGLVEFPCALRNASGTLNALSSADLALAGVQSVIPFDEVVDAMYKVGKALPETLRETGLGGVATTETGCSIRKNLFKEGE</sequence>
<evidence type="ECO:0000256" key="9">
    <source>
        <dbReference type="ARBA" id="ARBA00023239"/>
    </source>
</evidence>
<keyword evidence="8 11" id="KW-0411">Iron-sulfur</keyword>
<keyword evidence="7 11" id="KW-0408">Iron</keyword>
<proteinExistence type="inferred from homology"/>
<dbReference type="GO" id="GO:0046872">
    <property type="term" value="F:metal ion binding"/>
    <property type="evidence" value="ECO:0007669"/>
    <property type="project" value="UniProtKB-KW"/>
</dbReference>
<keyword evidence="6 11" id="KW-0479">Metal-binding</keyword>
<dbReference type="GO" id="GO:0051539">
    <property type="term" value="F:4 iron, 4 sulfur cluster binding"/>
    <property type="evidence" value="ECO:0007669"/>
    <property type="project" value="UniProtKB-UniRule"/>
</dbReference>
<reference evidence="13 14" key="1">
    <citation type="submission" date="2017-02" db="EMBL/GenBank/DDBJ databases">
        <authorList>
            <person name="Peterson S.W."/>
        </authorList>
    </citation>
    <scope>NUCLEOTIDE SEQUENCE [LARGE SCALE GENOMIC DNA]</scope>
    <source>
        <strain evidence="13 14">DSM 15102</strain>
    </source>
</reference>
<dbReference type="RefSeq" id="WP_087679320.1">
    <property type="nucleotide sequence ID" value="NZ_FUWV01000015.1"/>
</dbReference>
<dbReference type="NCBIfam" id="TIGR00718">
    <property type="entry name" value="sda_alpha"/>
    <property type="match status" value="1"/>
</dbReference>
<evidence type="ECO:0000256" key="1">
    <source>
        <dbReference type="ARBA" id="ARBA00001966"/>
    </source>
</evidence>
<dbReference type="Proteomes" id="UP000196365">
    <property type="component" value="Unassembled WGS sequence"/>
</dbReference>
<comment type="cofactor">
    <cofactor evidence="1 11">
        <name>[4Fe-4S] cluster</name>
        <dbReference type="ChEBI" id="CHEBI:49883"/>
    </cofactor>
</comment>
<dbReference type="InterPro" id="IPR005130">
    <property type="entry name" value="Ser_deHydtase-like_asu"/>
</dbReference>
<evidence type="ECO:0000256" key="8">
    <source>
        <dbReference type="ARBA" id="ARBA00023014"/>
    </source>
</evidence>
<evidence type="ECO:0000256" key="3">
    <source>
        <dbReference type="ARBA" id="ARBA00008636"/>
    </source>
</evidence>
<accession>A0A1T4P7L6</accession>